<reference evidence="2" key="1">
    <citation type="journal article" date="2019" name="MBio">
        <title>Virus Genomes from Deep Sea Sediments Expand the Ocean Megavirome and Support Independent Origins of Viral Gigantism.</title>
        <authorList>
            <person name="Backstrom D."/>
            <person name="Yutin N."/>
            <person name="Jorgensen S.L."/>
            <person name="Dharamshi J."/>
            <person name="Homa F."/>
            <person name="Zaremba-Niedwiedzka K."/>
            <person name="Spang A."/>
            <person name="Wolf Y.I."/>
            <person name="Koonin E.V."/>
            <person name="Ettema T.J."/>
        </authorList>
    </citation>
    <scope>NUCLEOTIDE SEQUENCE</scope>
</reference>
<dbReference type="InterPro" id="IPR046341">
    <property type="entry name" value="SET_dom_sf"/>
</dbReference>
<gene>
    <name evidence="2" type="ORF">LCMAC201_04950</name>
</gene>
<accession>A0A481YWJ7</accession>
<dbReference type="InterPro" id="IPR001214">
    <property type="entry name" value="SET_dom"/>
</dbReference>
<protein>
    <submittedName>
        <fullName evidence="2">SET domain protein</fullName>
    </submittedName>
</protein>
<evidence type="ECO:0000313" key="2">
    <source>
        <dbReference type="EMBL" id="QBK87582.1"/>
    </source>
</evidence>
<feature type="domain" description="SET" evidence="1">
    <location>
        <begin position="26"/>
        <end position="165"/>
    </location>
</feature>
<name>A0A481YWJ7_9VIRU</name>
<organism evidence="2">
    <name type="scientific">Marseillevirus LCMAC201</name>
    <dbReference type="NCBI Taxonomy" id="2506605"/>
    <lineage>
        <taxon>Viruses</taxon>
        <taxon>Varidnaviria</taxon>
        <taxon>Bamfordvirae</taxon>
        <taxon>Nucleocytoviricota</taxon>
        <taxon>Megaviricetes</taxon>
        <taxon>Pimascovirales</taxon>
        <taxon>Pimascovirales incertae sedis</taxon>
        <taxon>Marseilleviridae</taxon>
    </lineage>
</organism>
<dbReference type="Gene3D" id="2.170.270.10">
    <property type="entry name" value="SET domain"/>
    <property type="match status" value="1"/>
</dbReference>
<sequence>MKIPKYLEHLFDINYIKRNTPNYNNLPVALRKSKMKGVGLYAAKNIKKGTIISLYRLTAFRADKYKSPIGTAYAFTIYTKRGNESSVLIGDLSVDSLPPPCGNIPFWAYFANEPSGKQTQNAYMNENLKYNYRNRNVIRAGDTVVYKLIANKNIKKGTEIIWCYGEDYIRNYEPNCN</sequence>
<evidence type="ECO:0000259" key="1">
    <source>
        <dbReference type="PROSITE" id="PS50280"/>
    </source>
</evidence>
<dbReference type="SUPFAM" id="SSF82199">
    <property type="entry name" value="SET domain"/>
    <property type="match status" value="1"/>
</dbReference>
<proteinExistence type="predicted"/>
<dbReference type="EMBL" id="MK500359">
    <property type="protein sequence ID" value="QBK87582.1"/>
    <property type="molecule type" value="Genomic_DNA"/>
</dbReference>
<dbReference type="PROSITE" id="PS50280">
    <property type="entry name" value="SET"/>
    <property type="match status" value="1"/>
</dbReference>
<dbReference type="Pfam" id="PF00856">
    <property type="entry name" value="SET"/>
    <property type="match status" value="1"/>
</dbReference>